<feature type="region of interest" description="Disordered" evidence="6">
    <location>
        <begin position="144"/>
        <end position="178"/>
    </location>
</feature>
<dbReference type="PANTHER" id="PTHR38102:SF1">
    <property type="entry name" value="PERIPLASMIC CHAPERONE SPY"/>
    <property type="match status" value="1"/>
</dbReference>
<evidence type="ECO:0000256" key="1">
    <source>
        <dbReference type="ARBA" id="ARBA00004418"/>
    </source>
</evidence>
<keyword evidence="4" id="KW-0574">Periplasm</keyword>
<evidence type="ECO:0000313" key="8">
    <source>
        <dbReference type="EMBL" id="SBS25197.1"/>
    </source>
</evidence>
<dbReference type="Gene3D" id="1.20.120.1490">
    <property type="match status" value="1"/>
</dbReference>
<dbReference type="Pfam" id="PF07813">
    <property type="entry name" value="LTXXQ"/>
    <property type="match status" value="1"/>
</dbReference>
<evidence type="ECO:0000256" key="4">
    <source>
        <dbReference type="ARBA" id="ARBA00022764"/>
    </source>
</evidence>
<evidence type="ECO:0000256" key="7">
    <source>
        <dbReference type="SAM" id="SignalP"/>
    </source>
</evidence>
<feature type="compositionally biased region" description="Basic residues" evidence="6">
    <location>
        <begin position="161"/>
        <end position="170"/>
    </location>
</feature>
<organism evidence="8 9">
    <name type="scientific">Marinomonas aquimarina</name>
    <dbReference type="NCBI Taxonomy" id="295068"/>
    <lineage>
        <taxon>Bacteria</taxon>
        <taxon>Pseudomonadati</taxon>
        <taxon>Pseudomonadota</taxon>
        <taxon>Gammaproteobacteria</taxon>
        <taxon>Oceanospirillales</taxon>
        <taxon>Oceanospirillaceae</taxon>
        <taxon>Marinomonas</taxon>
    </lineage>
</organism>
<sequence>MNLSKKLIVAAIALPLFAGSAFADGDRSGKGRHHQERHTCASEAGAFQQLSLSEAQQAELKKLRKSHREQMMQQREQHKERMSAHQAEKNERVKKILLAPTFDSNAAQQLADDAAAMLASMTVKKLAFEHELVSVLTAEQKQQYISLKQDHKKGRCDSKRGHDKRMHGKHHGESEPNA</sequence>
<gene>
    <name evidence="8" type="ORF">MAQ5080_00206</name>
</gene>
<protein>
    <submittedName>
        <fullName evidence="8">Periplasmic repressor CpxP</fullName>
    </submittedName>
</protein>
<name>A0A1A8T2K3_9GAMM</name>
<feature type="coiled-coil region" evidence="5">
    <location>
        <begin position="57"/>
        <end position="88"/>
    </location>
</feature>
<dbReference type="InterPro" id="IPR052211">
    <property type="entry name" value="Cpx_auxiliary_protein"/>
</dbReference>
<evidence type="ECO:0000313" key="9">
    <source>
        <dbReference type="Proteomes" id="UP000092627"/>
    </source>
</evidence>
<dbReference type="GO" id="GO:0051082">
    <property type="term" value="F:unfolded protein binding"/>
    <property type="evidence" value="ECO:0007669"/>
    <property type="project" value="TreeGrafter"/>
</dbReference>
<evidence type="ECO:0000256" key="6">
    <source>
        <dbReference type="SAM" id="MobiDB-lite"/>
    </source>
</evidence>
<dbReference type="OrthoDB" id="6105813at2"/>
<reference evidence="8 9" key="1">
    <citation type="submission" date="2016-06" db="EMBL/GenBank/DDBJ databases">
        <authorList>
            <person name="Kjaerup R.B."/>
            <person name="Dalgaard T.S."/>
            <person name="Juul-Madsen H.R."/>
        </authorList>
    </citation>
    <scope>NUCLEOTIDE SEQUENCE [LARGE SCALE GENOMIC DNA]</scope>
    <source>
        <strain evidence="8 9">CECT 5080</strain>
    </source>
</reference>
<keyword evidence="5" id="KW-0175">Coiled coil</keyword>
<dbReference type="PANTHER" id="PTHR38102">
    <property type="entry name" value="PERIPLASMIC CHAPERONE SPY"/>
    <property type="match status" value="1"/>
</dbReference>
<keyword evidence="3 7" id="KW-0732">Signal</keyword>
<dbReference type="Proteomes" id="UP000092627">
    <property type="component" value="Unassembled WGS sequence"/>
</dbReference>
<dbReference type="InterPro" id="IPR012899">
    <property type="entry name" value="LTXXQ"/>
</dbReference>
<comment type="subcellular location">
    <subcellularLocation>
        <location evidence="1">Periplasm</location>
    </subcellularLocation>
</comment>
<dbReference type="RefSeq" id="WP_067204229.1">
    <property type="nucleotide sequence ID" value="NZ_FLOC01000001.1"/>
</dbReference>
<proteinExistence type="inferred from homology"/>
<evidence type="ECO:0000256" key="5">
    <source>
        <dbReference type="SAM" id="Coils"/>
    </source>
</evidence>
<dbReference type="GO" id="GO:0030288">
    <property type="term" value="C:outer membrane-bounded periplasmic space"/>
    <property type="evidence" value="ECO:0007669"/>
    <property type="project" value="TreeGrafter"/>
</dbReference>
<dbReference type="EMBL" id="FLOC01000001">
    <property type="protein sequence ID" value="SBS25197.1"/>
    <property type="molecule type" value="Genomic_DNA"/>
</dbReference>
<dbReference type="STRING" id="295068.MAQ5080_00206"/>
<accession>A0A1A8T2K3</accession>
<feature type="chain" id="PRO_5008378729" evidence="7">
    <location>
        <begin position="24"/>
        <end position="178"/>
    </location>
</feature>
<evidence type="ECO:0000256" key="3">
    <source>
        <dbReference type="ARBA" id="ARBA00022729"/>
    </source>
</evidence>
<dbReference type="AlphaFoldDB" id="A0A1A8T2K3"/>
<keyword evidence="9" id="KW-1185">Reference proteome</keyword>
<evidence type="ECO:0000256" key="2">
    <source>
        <dbReference type="ARBA" id="ARBA00008441"/>
    </source>
</evidence>
<comment type="similarity">
    <text evidence="2">Belongs to the CpxP/Spy family.</text>
</comment>
<feature type="signal peptide" evidence="7">
    <location>
        <begin position="1"/>
        <end position="23"/>
    </location>
</feature>